<dbReference type="InterPro" id="IPR027417">
    <property type="entry name" value="P-loop_NTPase"/>
</dbReference>
<protein>
    <submittedName>
        <fullName evidence="8">Type VII secretion protein EccCb</fullName>
    </submittedName>
</protein>
<feature type="region of interest" description="Disordered" evidence="5">
    <location>
        <begin position="899"/>
        <end position="919"/>
    </location>
</feature>
<keyword evidence="2 4" id="KW-0547">Nucleotide-binding</keyword>
<dbReference type="InterPro" id="IPR002543">
    <property type="entry name" value="FtsK_dom"/>
</dbReference>
<dbReference type="NCBIfam" id="TIGR03925">
    <property type="entry name" value="T7SS_EccC_b"/>
    <property type="match status" value="1"/>
</dbReference>
<dbReference type="Gene3D" id="3.40.50.300">
    <property type="entry name" value="P-loop containing nucleotide triphosphate hydrolases"/>
    <property type="match status" value="3"/>
</dbReference>
<organism evidence="8 9">
    <name type="scientific">Mycolicibacter sinensis (strain JDM601)</name>
    <name type="common">Mycobacterium sinense</name>
    <dbReference type="NCBI Taxonomy" id="875328"/>
    <lineage>
        <taxon>Bacteria</taxon>
        <taxon>Bacillati</taxon>
        <taxon>Actinomycetota</taxon>
        <taxon>Actinomycetes</taxon>
        <taxon>Mycobacteriales</taxon>
        <taxon>Mycobacteriaceae</taxon>
        <taxon>Mycolicibacter</taxon>
    </lineage>
</organism>
<feature type="binding site" evidence="4">
    <location>
        <begin position="744"/>
        <end position="751"/>
    </location>
    <ligand>
        <name>ATP</name>
        <dbReference type="ChEBI" id="CHEBI:30616"/>
    </ligand>
</feature>
<dbReference type="Pfam" id="PF01580">
    <property type="entry name" value="FtsK_SpoIIIE"/>
    <property type="match status" value="3"/>
</dbReference>
<feature type="transmembrane region" description="Helical" evidence="6">
    <location>
        <begin position="68"/>
        <end position="86"/>
    </location>
</feature>
<dbReference type="SUPFAM" id="SSF52540">
    <property type="entry name" value="P-loop containing nucleoside triphosphate hydrolases"/>
    <property type="match status" value="3"/>
</dbReference>
<name>A0A1A2EJ21_MYCSD</name>
<evidence type="ECO:0000256" key="1">
    <source>
        <dbReference type="ARBA" id="ARBA00022737"/>
    </source>
</evidence>
<feature type="domain" description="FtsK" evidence="7">
    <location>
        <begin position="972"/>
        <end position="1152"/>
    </location>
</feature>
<keyword evidence="6" id="KW-0812">Transmembrane</keyword>
<feature type="compositionally biased region" description="Basic and acidic residues" evidence="5">
    <location>
        <begin position="899"/>
        <end position="914"/>
    </location>
</feature>
<dbReference type="SMART" id="SM00382">
    <property type="entry name" value="AAA"/>
    <property type="match status" value="3"/>
</dbReference>
<keyword evidence="1" id="KW-0677">Repeat</keyword>
<dbReference type="GO" id="GO:0003677">
    <property type="term" value="F:DNA binding"/>
    <property type="evidence" value="ECO:0007669"/>
    <property type="project" value="InterPro"/>
</dbReference>
<dbReference type="AlphaFoldDB" id="A0A1A2EJ21"/>
<dbReference type="PROSITE" id="PS50901">
    <property type="entry name" value="FTSK"/>
    <property type="match status" value="3"/>
</dbReference>
<keyword evidence="6" id="KW-0472">Membrane</keyword>
<evidence type="ECO:0000256" key="4">
    <source>
        <dbReference type="PROSITE-ProRule" id="PRU00289"/>
    </source>
</evidence>
<dbReference type="RefSeq" id="WP_064855377.1">
    <property type="nucleotide sequence ID" value="NZ_LZIM01000012.1"/>
</dbReference>
<reference evidence="9" key="1">
    <citation type="submission" date="2016-06" db="EMBL/GenBank/DDBJ databases">
        <authorList>
            <person name="Sutton G."/>
            <person name="Brinkac L."/>
            <person name="Sanka R."/>
            <person name="Adams M."/>
            <person name="Lau E."/>
            <person name="Mehaffy C."/>
            <person name="Tameris M."/>
            <person name="Hatherill M."/>
            <person name="Hanekom W."/>
            <person name="Mahomed H."/>
            <person name="Mcshane H."/>
        </authorList>
    </citation>
    <scope>NUCLEOTIDE SEQUENCE [LARGE SCALE GENOMIC DNA]</scope>
    <source>
        <strain evidence="9">852014-51077_SCH5608930-a</strain>
    </source>
</reference>
<dbReference type="InterPro" id="IPR050206">
    <property type="entry name" value="FtsK/SpoIIIE/SftA"/>
</dbReference>
<dbReference type="Proteomes" id="UP000093985">
    <property type="component" value="Unassembled WGS sequence"/>
</dbReference>
<evidence type="ECO:0000256" key="6">
    <source>
        <dbReference type="SAM" id="Phobius"/>
    </source>
</evidence>
<dbReference type="InterPro" id="IPR003593">
    <property type="entry name" value="AAA+_ATPase"/>
</dbReference>
<evidence type="ECO:0000313" key="8">
    <source>
        <dbReference type="EMBL" id="OBG05568.1"/>
    </source>
</evidence>
<feature type="binding site" evidence="4">
    <location>
        <begin position="989"/>
        <end position="996"/>
    </location>
    <ligand>
        <name>ATP</name>
        <dbReference type="ChEBI" id="CHEBI:30616"/>
    </ligand>
</feature>
<keyword evidence="3 4" id="KW-0067">ATP-binding</keyword>
<feature type="transmembrane region" description="Helical" evidence="6">
    <location>
        <begin position="36"/>
        <end position="56"/>
    </location>
</feature>
<evidence type="ECO:0000259" key="7">
    <source>
        <dbReference type="PROSITE" id="PS50901"/>
    </source>
</evidence>
<comment type="caution">
    <text evidence="8">The sequence shown here is derived from an EMBL/GenBank/DDBJ whole genome shotgun (WGS) entry which is preliminary data.</text>
</comment>
<dbReference type="EMBL" id="LZIN01000058">
    <property type="protein sequence ID" value="OBG05568.1"/>
    <property type="molecule type" value="Genomic_DNA"/>
</dbReference>
<gene>
    <name evidence="8" type="ORF">A5771_10045</name>
</gene>
<dbReference type="PANTHER" id="PTHR22683:SF1">
    <property type="entry name" value="TYPE VII SECRETION SYSTEM PROTEIN ESSC"/>
    <property type="match status" value="1"/>
</dbReference>
<dbReference type="PANTHER" id="PTHR22683">
    <property type="entry name" value="SPORULATION PROTEIN RELATED"/>
    <property type="match status" value="1"/>
</dbReference>
<evidence type="ECO:0000256" key="5">
    <source>
        <dbReference type="SAM" id="MobiDB-lite"/>
    </source>
</evidence>
<feature type="domain" description="FtsK" evidence="7">
    <location>
        <begin position="400"/>
        <end position="600"/>
    </location>
</feature>
<evidence type="ECO:0000313" key="9">
    <source>
        <dbReference type="Proteomes" id="UP000093985"/>
    </source>
</evidence>
<dbReference type="OrthoDB" id="9807790at2"/>
<feature type="binding site" evidence="4">
    <location>
        <begin position="423"/>
        <end position="430"/>
    </location>
    <ligand>
        <name>ATP</name>
        <dbReference type="ChEBI" id="CHEBI:30616"/>
    </ligand>
</feature>
<proteinExistence type="predicted"/>
<evidence type="ECO:0000256" key="2">
    <source>
        <dbReference type="ARBA" id="ARBA00022741"/>
    </source>
</evidence>
<dbReference type="InterPro" id="IPR023837">
    <property type="entry name" value="EccCb-like_Actinobacteria"/>
</dbReference>
<sequence length="1188" mass="125373">MTALGSTAGPPPAPPDGEIAVAAPPSATLPDSDVPLARLLPAVMAVGMLAMTAVVYRSGSSAARSPVFAMLPLMMLASAVAATVAGRNRGPKNIDDAREGYLDYLAALRESVTDTAARQRSFLWWAHPEPDALWMLAGSARMWERRPGDADFGCVRVGIGPTGLATRLVPPPHDPARRIDPVTDTALRRFLETHATVPEVPITVPLLGAGPLLLDGDADAARGLLRAMICRLAMLHGPDVLRIAAVTDAPDHWDWLKWLPHHQHPSDTDATGPLRLTCPSLAAAEAALAGRRAVVIVDSTGEGLSVAEFGTAGTARRLTVTATALSDPEGARPDFLGIADAVVCAQRLAGQRANAAGGGRPADWAQLLGIGDIDRYEPAGGWAGAPSQRLCVPIGTDPNGNVVRLDIKEAAERGSGPHGLCIGATGSGKSEFLRTLVLGMTVRHSPEDLNLVLVDFKGGATFLGFEQTRHIAAVITNLADEAPLVERMRDALAGEMRRRQELLRATGVAGISSYGQARQASGMALPALPALLVIVDEFSELLDQQPDFIDTFLAIGRLGRSLGIHLLLASQRLEEGRLRGLESHLSYRVCLKTVSAAESRLVLGVADAHELPNIPGAGFLRTADGEVTRFQAAYVSGGCPAARPAPREALWFTAVPSGPTGEVPAAVGRTVLEAILQRISGHGPAARQVWLPPLGASPTLGALLEGENPALSVPIGIVDRPFEQRRTPLSVHLEGAGGHVAVVGAPRSGKSTTLATLIAALSGTHDATRVGFYCLDFGGGTLSELGWLPQVGSVAGRGQPDLVRRTIAEMEAIVQRREAAGGACDGGPARDVFLVIDGWAGLCHEFDVESAITALAGRGLSFRVHVVLSASRWAEVRPALRDLIGTRIELRLGDPAESELDRRQAHRVPRDRPGRGLTPEGLHMLVALPQDWEPVQDNGKSVPPIPLLPELVERAELVVSAGGQPVLGADERGPVTVDFTRQPHLLILGDNECGKSTVLRTLCRELVRTHTPEQAQLLVVDYRRSLLGVVDTGHLAGYAMSAAACSALLPAVIERVAGRMPGPDVSPQQLRDRSWWRGPELYVLVDDYDLVATAAGNPLTPLLEYLPQAGDLGLHLVVARRSGGAARSMYEPVLAALHDLGAMGLVMSGDPADTPLIGSVRPSPLPPGRGTLVTRSGGERPIQVAWEP</sequence>
<feature type="domain" description="FtsK" evidence="7">
    <location>
        <begin position="726"/>
        <end position="899"/>
    </location>
</feature>
<dbReference type="GO" id="GO:0005524">
    <property type="term" value="F:ATP binding"/>
    <property type="evidence" value="ECO:0007669"/>
    <property type="project" value="UniProtKB-UniRule"/>
</dbReference>
<accession>A0A1A2EJ21</accession>
<evidence type="ECO:0000256" key="3">
    <source>
        <dbReference type="ARBA" id="ARBA00022840"/>
    </source>
</evidence>
<keyword evidence="6" id="KW-1133">Transmembrane helix</keyword>